<accession>A0A1Y2DY86</accession>
<dbReference type="InParanoid" id="A0A1Y2DY86"/>
<gene>
    <name evidence="1" type="ORF">BCR38DRAFT_409457</name>
</gene>
<dbReference type="AlphaFoldDB" id="A0A1Y2DY86"/>
<dbReference type="GeneID" id="63774586"/>
<comment type="caution">
    <text evidence="1">The sequence shown here is derived from an EMBL/GenBank/DDBJ whole genome shotgun (WGS) entry which is preliminary data.</text>
</comment>
<dbReference type="Proteomes" id="UP000193689">
    <property type="component" value="Unassembled WGS sequence"/>
</dbReference>
<name>A0A1Y2DY86_9PEZI</name>
<keyword evidence="2" id="KW-1185">Reference proteome</keyword>
<evidence type="ECO:0000313" key="1">
    <source>
        <dbReference type="EMBL" id="ORY64054.1"/>
    </source>
</evidence>
<protein>
    <submittedName>
        <fullName evidence="1">Uncharacterized protein</fullName>
    </submittedName>
</protein>
<proteinExistence type="predicted"/>
<dbReference type="RefSeq" id="XP_040715468.1">
    <property type="nucleotide sequence ID" value="XM_040858374.1"/>
</dbReference>
<organism evidence="1 2">
    <name type="scientific">Pseudomassariella vexata</name>
    <dbReference type="NCBI Taxonomy" id="1141098"/>
    <lineage>
        <taxon>Eukaryota</taxon>
        <taxon>Fungi</taxon>
        <taxon>Dikarya</taxon>
        <taxon>Ascomycota</taxon>
        <taxon>Pezizomycotina</taxon>
        <taxon>Sordariomycetes</taxon>
        <taxon>Xylariomycetidae</taxon>
        <taxon>Amphisphaeriales</taxon>
        <taxon>Pseudomassariaceae</taxon>
        <taxon>Pseudomassariella</taxon>
    </lineage>
</organism>
<reference evidence="1 2" key="1">
    <citation type="submission" date="2016-07" db="EMBL/GenBank/DDBJ databases">
        <title>Pervasive Adenine N6-methylation of Active Genes in Fungi.</title>
        <authorList>
            <consortium name="DOE Joint Genome Institute"/>
            <person name="Mondo S.J."/>
            <person name="Dannebaum R.O."/>
            <person name="Kuo R.C."/>
            <person name="Labutti K."/>
            <person name="Haridas S."/>
            <person name="Kuo A."/>
            <person name="Salamov A."/>
            <person name="Ahrendt S.R."/>
            <person name="Lipzen A."/>
            <person name="Sullivan W."/>
            <person name="Andreopoulos W.B."/>
            <person name="Clum A."/>
            <person name="Lindquist E."/>
            <person name="Daum C."/>
            <person name="Ramamoorthy G.K."/>
            <person name="Gryganskyi A."/>
            <person name="Culley D."/>
            <person name="Magnuson J.K."/>
            <person name="James T.Y."/>
            <person name="O'Malley M.A."/>
            <person name="Stajich J.E."/>
            <person name="Spatafora J.W."/>
            <person name="Visel A."/>
            <person name="Grigoriev I.V."/>
        </authorList>
    </citation>
    <scope>NUCLEOTIDE SEQUENCE [LARGE SCALE GENOMIC DNA]</scope>
    <source>
        <strain evidence="1 2">CBS 129021</strain>
    </source>
</reference>
<sequence>MNGWIRATGGQLKTSFHDPVLQLQSYHVTLCSPSAGWVRGCQGNGCRRSDPRYQMSWRVLSHASDLHTIRRSELTRNYGAAQNYRSSYCGFHMCRSGRAVFDIVANLQNGRKLETNESRAASTYDGLPLEMSCSCDALSYVIRSDIHPDKQAPRFRFTPAKAILVITALPCTRLWLLGTRRIKLWTKY</sequence>
<dbReference type="EMBL" id="MCFJ01000007">
    <property type="protein sequence ID" value="ORY64054.1"/>
    <property type="molecule type" value="Genomic_DNA"/>
</dbReference>
<evidence type="ECO:0000313" key="2">
    <source>
        <dbReference type="Proteomes" id="UP000193689"/>
    </source>
</evidence>